<dbReference type="Proteomes" id="UP001145114">
    <property type="component" value="Unassembled WGS sequence"/>
</dbReference>
<keyword evidence="2" id="KW-1185">Reference proteome</keyword>
<feature type="non-terminal residue" evidence="1">
    <location>
        <position position="69"/>
    </location>
</feature>
<evidence type="ECO:0000313" key="2">
    <source>
        <dbReference type="Proteomes" id="UP001145114"/>
    </source>
</evidence>
<name>A0ACC1H6B5_9FUNG</name>
<evidence type="ECO:0000313" key="1">
    <source>
        <dbReference type="EMBL" id="KAJ1669476.1"/>
    </source>
</evidence>
<organism evidence="1 2">
    <name type="scientific">Spiromyces aspiralis</name>
    <dbReference type="NCBI Taxonomy" id="68401"/>
    <lineage>
        <taxon>Eukaryota</taxon>
        <taxon>Fungi</taxon>
        <taxon>Fungi incertae sedis</taxon>
        <taxon>Zoopagomycota</taxon>
        <taxon>Kickxellomycotina</taxon>
        <taxon>Kickxellomycetes</taxon>
        <taxon>Kickxellales</taxon>
        <taxon>Kickxellaceae</taxon>
        <taxon>Spiromyces</taxon>
    </lineage>
</organism>
<dbReference type="EMBL" id="JAMZIH010009894">
    <property type="protein sequence ID" value="KAJ1669476.1"/>
    <property type="molecule type" value="Genomic_DNA"/>
</dbReference>
<reference evidence="1" key="1">
    <citation type="submission" date="2022-06" db="EMBL/GenBank/DDBJ databases">
        <title>Phylogenomic reconstructions and comparative analyses of Kickxellomycotina fungi.</title>
        <authorList>
            <person name="Reynolds N.K."/>
            <person name="Stajich J.E."/>
            <person name="Barry K."/>
            <person name="Grigoriev I.V."/>
            <person name="Crous P."/>
            <person name="Smith M.E."/>
        </authorList>
    </citation>
    <scope>NUCLEOTIDE SEQUENCE</scope>
    <source>
        <strain evidence="1">RSA 2271</strain>
    </source>
</reference>
<accession>A0ACC1H6B5</accession>
<comment type="caution">
    <text evidence="1">The sequence shown here is derived from an EMBL/GenBank/DDBJ whole genome shotgun (WGS) entry which is preliminary data.</text>
</comment>
<proteinExistence type="predicted"/>
<protein>
    <submittedName>
        <fullName evidence="1">Uncharacterized protein</fullName>
    </submittedName>
</protein>
<feature type="non-terminal residue" evidence="1">
    <location>
        <position position="1"/>
    </location>
</feature>
<gene>
    <name evidence="1" type="ORF">EV182_008741</name>
</gene>
<sequence length="69" mass="7477">GRRPGPHPSNVRPLGRRSRQPCQSRHASGLPSLFRRAPDVLEVDEPWPGPSPPPAAAEAHLGEAFLLLL</sequence>